<reference evidence="8 9" key="1">
    <citation type="submission" date="2018-05" db="EMBL/GenBank/DDBJ databases">
        <title>Chitinophaga sp. K3CV102501T nov., isolated from isolated from a monsoon evergreen broad-leaved forest soil.</title>
        <authorList>
            <person name="Lv Y."/>
        </authorList>
    </citation>
    <scope>NUCLEOTIDE SEQUENCE [LARGE SCALE GENOMIC DNA]</scope>
    <source>
        <strain evidence="8 9">GDMCC 1.1325</strain>
    </source>
</reference>
<dbReference type="PANTHER" id="PTHR23501">
    <property type="entry name" value="MAJOR FACILITATOR SUPERFAMILY"/>
    <property type="match status" value="1"/>
</dbReference>
<keyword evidence="3 6" id="KW-0812">Transmembrane</keyword>
<dbReference type="PROSITE" id="PS50850">
    <property type="entry name" value="MFS"/>
    <property type="match status" value="1"/>
</dbReference>
<accession>A0A365Y053</accession>
<gene>
    <name evidence="8" type="ORF">DF182_05105</name>
</gene>
<dbReference type="InterPro" id="IPR011701">
    <property type="entry name" value="MFS"/>
</dbReference>
<evidence type="ECO:0000256" key="2">
    <source>
        <dbReference type="ARBA" id="ARBA00022448"/>
    </source>
</evidence>
<dbReference type="AlphaFoldDB" id="A0A365Y053"/>
<feature type="transmembrane region" description="Helical" evidence="6">
    <location>
        <begin position="171"/>
        <end position="191"/>
    </location>
</feature>
<dbReference type="InterPro" id="IPR020846">
    <property type="entry name" value="MFS_dom"/>
</dbReference>
<keyword evidence="2" id="KW-0813">Transport</keyword>
<feature type="transmembrane region" description="Helical" evidence="6">
    <location>
        <begin position="329"/>
        <end position="351"/>
    </location>
</feature>
<feature type="transmembrane region" description="Helical" evidence="6">
    <location>
        <begin position="296"/>
        <end position="317"/>
    </location>
</feature>
<feature type="transmembrane region" description="Helical" evidence="6">
    <location>
        <begin position="141"/>
        <end position="159"/>
    </location>
</feature>
<evidence type="ECO:0000256" key="6">
    <source>
        <dbReference type="SAM" id="Phobius"/>
    </source>
</evidence>
<dbReference type="Proteomes" id="UP000253410">
    <property type="component" value="Unassembled WGS sequence"/>
</dbReference>
<evidence type="ECO:0000256" key="5">
    <source>
        <dbReference type="ARBA" id="ARBA00023136"/>
    </source>
</evidence>
<dbReference type="GO" id="GO:0022857">
    <property type="term" value="F:transmembrane transporter activity"/>
    <property type="evidence" value="ECO:0007669"/>
    <property type="project" value="InterPro"/>
</dbReference>
<dbReference type="InterPro" id="IPR036259">
    <property type="entry name" value="MFS_trans_sf"/>
</dbReference>
<dbReference type="SUPFAM" id="SSF103473">
    <property type="entry name" value="MFS general substrate transporter"/>
    <property type="match status" value="1"/>
</dbReference>
<protein>
    <recommendedName>
        <fullName evidence="7">Major facilitator superfamily (MFS) profile domain-containing protein</fullName>
    </recommendedName>
</protein>
<feature type="transmembrane region" description="Helical" evidence="6">
    <location>
        <begin position="12"/>
        <end position="33"/>
    </location>
</feature>
<feature type="transmembrane region" description="Helical" evidence="6">
    <location>
        <begin position="53"/>
        <end position="71"/>
    </location>
</feature>
<evidence type="ECO:0000256" key="4">
    <source>
        <dbReference type="ARBA" id="ARBA00022989"/>
    </source>
</evidence>
<evidence type="ECO:0000259" key="7">
    <source>
        <dbReference type="PROSITE" id="PS50850"/>
    </source>
</evidence>
<evidence type="ECO:0000256" key="1">
    <source>
        <dbReference type="ARBA" id="ARBA00004127"/>
    </source>
</evidence>
<dbReference type="GO" id="GO:0005886">
    <property type="term" value="C:plasma membrane"/>
    <property type="evidence" value="ECO:0007669"/>
    <property type="project" value="TreeGrafter"/>
</dbReference>
<feature type="transmembrane region" description="Helical" evidence="6">
    <location>
        <begin position="269"/>
        <end position="290"/>
    </location>
</feature>
<evidence type="ECO:0000256" key="3">
    <source>
        <dbReference type="ARBA" id="ARBA00022692"/>
    </source>
</evidence>
<feature type="transmembrane region" description="Helical" evidence="6">
    <location>
        <begin position="212"/>
        <end position="236"/>
    </location>
</feature>
<feature type="transmembrane region" description="Helical" evidence="6">
    <location>
        <begin position="83"/>
        <end position="102"/>
    </location>
</feature>
<feature type="domain" description="Major facilitator superfamily (MFS) profile" evidence="7">
    <location>
        <begin position="17"/>
        <end position="352"/>
    </location>
</feature>
<sequence length="352" mass="37797">MKQLSSLVEYGFRRVCITFAAIICIVLSVMNYSVVNPAFSEMKANLGISSDQLIWVVAAYSFGNLVIMALSNWLSGLLGRRDYLVITIILFTVGSFFCGNATDIRELAIFRFLQGLGGGGMLVLSHTMITESWPVEKRATSQVFVMLGMLAGGALAQPFGGYTADNYSWPYIFFANIPVGIIAGVLVLIFVRNGSYEKRTTGMLQHSHVRTGLVLSFITALGVAGSSVTMASLAGAPASANPLWSIIALPIVVLPATAFLIEKAQGLKYMMIIIGLLLLTVCCFISYRHISVDTFPLWLVRGVAVAALSLSVCTLTLSKLEGKQVGQGVLLYNITQQLGGTIGIALFSILVA</sequence>
<dbReference type="RefSeq" id="WP_113614582.1">
    <property type="nucleotide sequence ID" value="NZ_QFFJ01000001.1"/>
</dbReference>
<comment type="subcellular location">
    <subcellularLocation>
        <location evidence="1">Endomembrane system</location>
        <topology evidence="1">Multi-pass membrane protein</topology>
    </subcellularLocation>
</comment>
<feature type="transmembrane region" description="Helical" evidence="6">
    <location>
        <begin position="242"/>
        <end position="262"/>
    </location>
</feature>
<dbReference type="PANTHER" id="PTHR23501:SF191">
    <property type="entry name" value="VACUOLAR BASIC AMINO ACID TRANSPORTER 4"/>
    <property type="match status" value="1"/>
</dbReference>
<organism evidence="8 9">
    <name type="scientific">Chitinophaga flava</name>
    <dbReference type="NCBI Taxonomy" id="2259036"/>
    <lineage>
        <taxon>Bacteria</taxon>
        <taxon>Pseudomonadati</taxon>
        <taxon>Bacteroidota</taxon>
        <taxon>Chitinophagia</taxon>
        <taxon>Chitinophagales</taxon>
        <taxon>Chitinophagaceae</taxon>
        <taxon>Chitinophaga</taxon>
    </lineage>
</organism>
<keyword evidence="4 6" id="KW-1133">Transmembrane helix</keyword>
<dbReference type="OrthoDB" id="669750at2"/>
<evidence type="ECO:0000313" key="8">
    <source>
        <dbReference type="EMBL" id="RBL91979.1"/>
    </source>
</evidence>
<dbReference type="Gene3D" id="1.20.1250.20">
    <property type="entry name" value="MFS general substrate transporter like domains"/>
    <property type="match status" value="1"/>
</dbReference>
<keyword evidence="9" id="KW-1185">Reference proteome</keyword>
<dbReference type="Pfam" id="PF07690">
    <property type="entry name" value="MFS_1"/>
    <property type="match status" value="1"/>
</dbReference>
<comment type="caution">
    <text evidence="8">The sequence shown here is derived from an EMBL/GenBank/DDBJ whole genome shotgun (WGS) entry which is preliminary data.</text>
</comment>
<dbReference type="GO" id="GO:0012505">
    <property type="term" value="C:endomembrane system"/>
    <property type="evidence" value="ECO:0007669"/>
    <property type="project" value="UniProtKB-SubCell"/>
</dbReference>
<feature type="transmembrane region" description="Helical" evidence="6">
    <location>
        <begin position="108"/>
        <end position="129"/>
    </location>
</feature>
<name>A0A365Y053_9BACT</name>
<keyword evidence="5 6" id="KW-0472">Membrane</keyword>
<proteinExistence type="predicted"/>
<dbReference type="EMBL" id="QFFJ01000001">
    <property type="protein sequence ID" value="RBL91979.1"/>
    <property type="molecule type" value="Genomic_DNA"/>
</dbReference>
<evidence type="ECO:0000313" key="9">
    <source>
        <dbReference type="Proteomes" id="UP000253410"/>
    </source>
</evidence>